<dbReference type="AlphaFoldDB" id="A0A147EW43"/>
<dbReference type="Proteomes" id="UP000075025">
    <property type="component" value="Unassembled WGS sequence"/>
</dbReference>
<name>A0A147EW43_MICTE</name>
<evidence type="ECO:0000313" key="2">
    <source>
        <dbReference type="Proteomes" id="UP000075025"/>
    </source>
</evidence>
<organism evidence="1 2">
    <name type="scientific">Microbacterium testaceum</name>
    <name type="common">Aureobacterium testaceum</name>
    <name type="synonym">Brevibacterium testaceum</name>
    <dbReference type="NCBI Taxonomy" id="2033"/>
    <lineage>
        <taxon>Bacteria</taxon>
        <taxon>Bacillati</taxon>
        <taxon>Actinomycetota</taxon>
        <taxon>Actinomycetes</taxon>
        <taxon>Micrococcales</taxon>
        <taxon>Microbacteriaceae</taxon>
        <taxon>Microbacterium</taxon>
    </lineage>
</organism>
<evidence type="ECO:0000313" key="1">
    <source>
        <dbReference type="EMBL" id="KTR93909.1"/>
    </source>
</evidence>
<dbReference type="RefSeq" id="WP_058624067.1">
    <property type="nucleotide sequence ID" value="NZ_LDRT01000069.1"/>
</dbReference>
<dbReference type="InterPro" id="IPR023214">
    <property type="entry name" value="HAD_sf"/>
</dbReference>
<dbReference type="GO" id="GO:0016791">
    <property type="term" value="F:phosphatase activity"/>
    <property type="evidence" value="ECO:0007669"/>
    <property type="project" value="TreeGrafter"/>
</dbReference>
<dbReference type="NCBIfam" id="TIGR00099">
    <property type="entry name" value="Cof-subfamily"/>
    <property type="match status" value="1"/>
</dbReference>
<gene>
    <name evidence="1" type="ORF">NS220_10890</name>
</gene>
<dbReference type="Gene3D" id="3.30.1240.10">
    <property type="match status" value="1"/>
</dbReference>
<accession>A0A147EW43</accession>
<dbReference type="InterPro" id="IPR036412">
    <property type="entry name" value="HAD-like_sf"/>
</dbReference>
<dbReference type="PANTHER" id="PTHR10000">
    <property type="entry name" value="PHOSPHOSERINE PHOSPHATASE"/>
    <property type="match status" value="1"/>
</dbReference>
<proteinExistence type="predicted"/>
<dbReference type="Pfam" id="PF08282">
    <property type="entry name" value="Hydrolase_3"/>
    <property type="match status" value="1"/>
</dbReference>
<dbReference type="PROSITE" id="PS01229">
    <property type="entry name" value="COF_2"/>
    <property type="match status" value="1"/>
</dbReference>
<dbReference type="PANTHER" id="PTHR10000:SF25">
    <property type="entry name" value="PHOSPHATASE YKRA-RELATED"/>
    <property type="match status" value="1"/>
</dbReference>
<dbReference type="GO" id="GO:0005829">
    <property type="term" value="C:cytosol"/>
    <property type="evidence" value="ECO:0007669"/>
    <property type="project" value="TreeGrafter"/>
</dbReference>
<dbReference type="EMBL" id="LDRT01000069">
    <property type="protein sequence ID" value="KTR93909.1"/>
    <property type="molecule type" value="Genomic_DNA"/>
</dbReference>
<dbReference type="SUPFAM" id="SSF56784">
    <property type="entry name" value="HAD-like"/>
    <property type="match status" value="1"/>
</dbReference>
<comment type="caution">
    <text evidence="1">The sequence shown here is derived from an EMBL/GenBank/DDBJ whole genome shotgun (WGS) entry which is preliminary data.</text>
</comment>
<dbReference type="GO" id="GO:0000287">
    <property type="term" value="F:magnesium ion binding"/>
    <property type="evidence" value="ECO:0007669"/>
    <property type="project" value="TreeGrafter"/>
</dbReference>
<dbReference type="OrthoDB" id="3180855at2"/>
<protein>
    <submittedName>
        <fullName evidence="1">Haloacid dehalogenase</fullName>
    </submittedName>
</protein>
<dbReference type="InterPro" id="IPR000150">
    <property type="entry name" value="Cof"/>
</dbReference>
<sequence>MTRIAFLDVDGTILEHGSLIAPSTVTAIRQARANGHLVWLSTGRSAGDVHPDVLAIGFDGAITNGGAYATRGEETLVEQPMPRADVELLERYFEAHGIHYFLQTHGGVFASEGMGPVMSAYRRERHAERAAQLAAEGLTAEEPLWKEPRPVAEVDRDAVAKAVFVSPSIDTVAHAAAELGDGFHVIPGSIPLPGGSNGEIGQAGVTKGSAITSVLAQLGLPATDAIGIGDSWNDVEMFEVVGTPVAMGNAAPELQKLAGRVTTSVLEDGVHNAFAELGLI</sequence>
<reference evidence="1 2" key="1">
    <citation type="journal article" date="2016" name="Front. Microbiol.">
        <title>Genomic Resource of Rice Seed Associated Bacteria.</title>
        <authorList>
            <person name="Midha S."/>
            <person name="Bansal K."/>
            <person name="Sharma S."/>
            <person name="Kumar N."/>
            <person name="Patil P.P."/>
            <person name="Chaudhry V."/>
            <person name="Patil P.B."/>
        </authorList>
    </citation>
    <scope>NUCLEOTIDE SEQUENCE [LARGE SCALE GENOMIC DNA]</scope>
    <source>
        <strain evidence="1 2">NS220</strain>
    </source>
</reference>
<dbReference type="Gene3D" id="3.40.50.1000">
    <property type="entry name" value="HAD superfamily/HAD-like"/>
    <property type="match status" value="1"/>
</dbReference>
<dbReference type="PATRIC" id="fig|2033.6.peg.3318"/>